<accession>A0A840F9X3</accession>
<keyword evidence="3 5" id="KW-1005">Bacterial flagellum biogenesis</keyword>
<reference evidence="8 9" key="1">
    <citation type="submission" date="2020-08" db="EMBL/GenBank/DDBJ databases">
        <title>Genomic Encyclopedia of Type Strains, Phase IV (KMG-IV): sequencing the most valuable type-strain genomes for metagenomic binning, comparative biology and taxonomic classification.</title>
        <authorList>
            <person name="Goeker M."/>
        </authorList>
    </citation>
    <scope>NUCLEOTIDE SEQUENCE [LARGE SCALE GENOMIC DNA]</scope>
    <source>
        <strain evidence="8 9">YC6723</strain>
    </source>
</reference>
<evidence type="ECO:0000256" key="4">
    <source>
        <dbReference type="ARBA" id="ARBA00024746"/>
    </source>
</evidence>
<dbReference type="RefSeq" id="WP_183981855.1">
    <property type="nucleotide sequence ID" value="NZ_JACIEV010000001.1"/>
</dbReference>
<keyword evidence="8" id="KW-0282">Flagellum</keyword>
<organism evidence="8 9">
    <name type="scientific">Sphingomonas jinjuensis</name>
    <dbReference type="NCBI Taxonomy" id="535907"/>
    <lineage>
        <taxon>Bacteria</taxon>
        <taxon>Pseudomonadati</taxon>
        <taxon>Pseudomonadota</taxon>
        <taxon>Alphaproteobacteria</taxon>
        <taxon>Sphingomonadales</taxon>
        <taxon>Sphingomonadaceae</taxon>
        <taxon>Sphingomonas</taxon>
    </lineage>
</organism>
<dbReference type="Gene3D" id="2.30.30.910">
    <property type="match status" value="1"/>
</dbReference>
<keyword evidence="9" id="KW-1185">Reference proteome</keyword>
<evidence type="ECO:0000256" key="2">
    <source>
        <dbReference type="ARBA" id="ARBA00016013"/>
    </source>
</evidence>
<dbReference type="InterPro" id="IPR005648">
    <property type="entry name" value="FlgD"/>
</dbReference>
<keyword evidence="8" id="KW-0969">Cilium</keyword>
<dbReference type="Gene3D" id="2.60.40.4070">
    <property type="match status" value="1"/>
</dbReference>
<comment type="function">
    <text evidence="4 5">Required for flagellar hook formation. May act as a scaffolding protein.</text>
</comment>
<evidence type="ECO:0000256" key="3">
    <source>
        <dbReference type="ARBA" id="ARBA00022795"/>
    </source>
</evidence>
<comment type="caution">
    <text evidence="8">The sequence shown here is derived from an EMBL/GenBank/DDBJ whole genome shotgun (WGS) entry which is preliminary data.</text>
</comment>
<sequence>MATSSFDQTLSSLGIKRSGATGTTPKVSTSGTKTTLDQSDFLALMTAQMKNQDPFNPVDNTQMVAQMAQFSSTAGISQMNATLTGIASKLNAASASDAMGYVGKAVLTAGDTAYERTSGGITGAIELDTDATDVNVSITDANGNVVKNIQLGKQSAGSATFDWDGKDDAGNKVEGGPYKVSVDAANLSKVVPARTLVWAPVESAALPASGEPTLKVTGVGTVKTSAVRGVAA</sequence>
<evidence type="ECO:0000256" key="1">
    <source>
        <dbReference type="ARBA" id="ARBA00010577"/>
    </source>
</evidence>
<proteinExistence type="inferred from homology"/>
<name>A0A840F9X3_9SPHN</name>
<dbReference type="InterPro" id="IPR025963">
    <property type="entry name" value="FLgD_Tudor"/>
</dbReference>
<evidence type="ECO:0000256" key="5">
    <source>
        <dbReference type="RuleBase" id="RU362076"/>
    </source>
</evidence>
<feature type="domain" description="FlgD Tudor-like" evidence="7">
    <location>
        <begin position="95"/>
        <end position="228"/>
    </location>
</feature>
<gene>
    <name evidence="8" type="ORF">GGQ80_000193</name>
</gene>
<evidence type="ECO:0000313" key="8">
    <source>
        <dbReference type="EMBL" id="MBB4152317.1"/>
    </source>
</evidence>
<dbReference type="GO" id="GO:0044781">
    <property type="term" value="P:bacterial-type flagellum organization"/>
    <property type="evidence" value="ECO:0007669"/>
    <property type="project" value="UniProtKB-UniRule"/>
</dbReference>
<dbReference type="InterPro" id="IPR025965">
    <property type="entry name" value="FlgD/Vpr_Ig-like"/>
</dbReference>
<dbReference type="Pfam" id="PF03963">
    <property type="entry name" value="FlgD"/>
    <property type="match status" value="1"/>
</dbReference>
<evidence type="ECO:0000259" key="7">
    <source>
        <dbReference type="Pfam" id="PF13861"/>
    </source>
</evidence>
<keyword evidence="8" id="KW-0966">Cell projection</keyword>
<evidence type="ECO:0000313" key="9">
    <source>
        <dbReference type="Proteomes" id="UP000529795"/>
    </source>
</evidence>
<dbReference type="Pfam" id="PF13861">
    <property type="entry name" value="FLgD_tudor"/>
    <property type="match status" value="1"/>
</dbReference>
<dbReference type="Proteomes" id="UP000529795">
    <property type="component" value="Unassembled WGS sequence"/>
</dbReference>
<dbReference type="Pfam" id="PF13860">
    <property type="entry name" value="FlgD_ig"/>
    <property type="match status" value="1"/>
</dbReference>
<feature type="domain" description="FlgD/Vpr Ig-like" evidence="6">
    <location>
        <begin position="114"/>
        <end position="186"/>
    </location>
</feature>
<dbReference type="AlphaFoldDB" id="A0A840F9X3"/>
<evidence type="ECO:0000259" key="6">
    <source>
        <dbReference type="Pfam" id="PF13860"/>
    </source>
</evidence>
<dbReference type="EMBL" id="JACIEV010000001">
    <property type="protein sequence ID" value="MBB4152317.1"/>
    <property type="molecule type" value="Genomic_DNA"/>
</dbReference>
<comment type="similarity">
    <text evidence="1 5">Belongs to the FlgD family.</text>
</comment>
<protein>
    <recommendedName>
        <fullName evidence="2 5">Basal-body rod modification protein FlgD</fullName>
    </recommendedName>
</protein>